<name>A0A1V9YGZ6_ACHHY</name>
<dbReference type="InterPro" id="IPR014756">
    <property type="entry name" value="Ig_E-set"/>
</dbReference>
<dbReference type="Gene3D" id="2.60.40.640">
    <property type="match status" value="2"/>
</dbReference>
<dbReference type="InterPro" id="IPR011021">
    <property type="entry name" value="Arrestin-like_N"/>
</dbReference>
<dbReference type="OrthoDB" id="7785529at2759"/>
<dbReference type="Pfam" id="PF00339">
    <property type="entry name" value="Arrestin_N"/>
    <property type="match status" value="1"/>
</dbReference>
<dbReference type="InterPro" id="IPR014752">
    <property type="entry name" value="Arrestin-like_C"/>
</dbReference>
<dbReference type="Pfam" id="PF02752">
    <property type="entry name" value="Arrestin_C"/>
    <property type="match status" value="1"/>
</dbReference>
<evidence type="ECO:0000259" key="2">
    <source>
        <dbReference type="Pfam" id="PF02752"/>
    </source>
</evidence>
<dbReference type="Proteomes" id="UP000243579">
    <property type="component" value="Unassembled WGS sequence"/>
</dbReference>
<proteinExistence type="predicted"/>
<feature type="domain" description="Arrestin-like N-terminal" evidence="1">
    <location>
        <begin position="16"/>
        <end position="115"/>
    </location>
</feature>
<evidence type="ECO:0000313" key="4">
    <source>
        <dbReference type="Proteomes" id="UP000243579"/>
    </source>
</evidence>
<evidence type="ECO:0008006" key="5">
    <source>
        <dbReference type="Google" id="ProtNLM"/>
    </source>
</evidence>
<evidence type="ECO:0000259" key="1">
    <source>
        <dbReference type="Pfam" id="PF00339"/>
    </source>
</evidence>
<comment type="caution">
    <text evidence="3">The sequence shown here is derived from an EMBL/GenBank/DDBJ whole genome shotgun (WGS) entry which is preliminary data.</text>
</comment>
<dbReference type="EMBL" id="JNBR01001828">
    <property type="protein sequence ID" value="OQR85003.1"/>
    <property type="molecule type" value="Genomic_DNA"/>
</dbReference>
<dbReference type="InterPro" id="IPR011022">
    <property type="entry name" value="Arrestin_C-like"/>
</dbReference>
<reference evidence="3 4" key="1">
    <citation type="journal article" date="2014" name="Genome Biol. Evol.">
        <title>The secreted proteins of Achlya hypogyna and Thraustotheca clavata identify the ancestral oomycete secretome and reveal gene acquisitions by horizontal gene transfer.</title>
        <authorList>
            <person name="Misner I."/>
            <person name="Blouin N."/>
            <person name="Leonard G."/>
            <person name="Richards T.A."/>
            <person name="Lane C.E."/>
        </authorList>
    </citation>
    <scope>NUCLEOTIDE SEQUENCE [LARGE SCALE GENOMIC DNA]</scope>
    <source>
        <strain evidence="3 4">ATCC 48635</strain>
    </source>
</reference>
<accession>A0A1V9YGZ6</accession>
<dbReference type="PANTHER" id="PTHR11188:SF17">
    <property type="entry name" value="FI21816P1"/>
    <property type="match status" value="1"/>
</dbReference>
<gene>
    <name evidence="3" type="ORF">ACHHYP_12449</name>
</gene>
<dbReference type="AlphaFoldDB" id="A0A1V9YGZ6"/>
<dbReference type="PANTHER" id="PTHR11188">
    <property type="entry name" value="ARRESTIN DOMAIN CONTAINING PROTEIN"/>
    <property type="match status" value="1"/>
</dbReference>
<evidence type="ECO:0000313" key="3">
    <source>
        <dbReference type="EMBL" id="OQR85003.1"/>
    </source>
</evidence>
<dbReference type="GO" id="GO:0005737">
    <property type="term" value="C:cytoplasm"/>
    <property type="evidence" value="ECO:0007669"/>
    <property type="project" value="TreeGrafter"/>
</dbReference>
<dbReference type="GO" id="GO:0015031">
    <property type="term" value="P:protein transport"/>
    <property type="evidence" value="ECO:0007669"/>
    <property type="project" value="TreeGrafter"/>
</dbReference>
<organism evidence="3 4">
    <name type="scientific">Achlya hypogyna</name>
    <name type="common">Oomycete</name>
    <name type="synonym">Protoachlya hypogyna</name>
    <dbReference type="NCBI Taxonomy" id="1202772"/>
    <lineage>
        <taxon>Eukaryota</taxon>
        <taxon>Sar</taxon>
        <taxon>Stramenopiles</taxon>
        <taxon>Oomycota</taxon>
        <taxon>Saprolegniomycetes</taxon>
        <taxon>Saprolegniales</taxon>
        <taxon>Achlyaceae</taxon>
        <taxon>Achlya</taxon>
    </lineage>
</organism>
<feature type="domain" description="Arrestin C-terminal-like" evidence="2">
    <location>
        <begin position="174"/>
        <end position="293"/>
    </location>
</feature>
<keyword evidence="4" id="KW-1185">Reference proteome</keyword>
<sequence length="316" mass="34506">MAALRVRLESPHCFTNARLRGTLHVRVSAPMACTEVVVVVTGNESVSWNEQWTETGQGKSHQVLETIFDSREFFRQKIVLSNNFGGEITPGTYAYPFQYVLPSGLPSSYDNENDQDVQAAIEYAVTGSFCVNGVVATDVASTVPLTVYTPATSVEAPSVAEKVQVVRNFCCFRRGQCDIRVALDKSLCHLGHVPIVQCDIKNSSPLDMRAMRFELVRVVEVFAKGRIRSLQTVLCDELFSGVPAGKQISHPQPFQLHGPGLYPSTSGSFLSCSYYIEVDLDIPSCPIVELRLRLALGAPIGLVASDSPSVSTPSPY</sequence>
<protein>
    <recommendedName>
        <fullName evidence="5">Arrestin C-terminal-like domain-containing protein</fullName>
    </recommendedName>
</protein>
<dbReference type="InterPro" id="IPR050357">
    <property type="entry name" value="Arrestin_domain-protein"/>
</dbReference>
<dbReference type="SUPFAM" id="SSF81296">
    <property type="entry name" value="E set domains"/>
    <property type="match status" value="2"/>
</dbReference>
<dbReference type="STRING" id="1202772.A0A1V9YGZ6"/>